<dbReference type="Gene3D" id="1.20.910.10">
    <property type="entry name" value="Heme oxygenase-like"/>
    <property type="match status" value="1"/>
</dbReference>
<comment type="caution">
    <text evidence="1">The sequence shown here is derived from an EMBL/GenBank/DDBJ whole genome shotgun (WGS) entry which is preliminary data.</text>
</comment>
<evidence type="ECO:0000313" key="1">
    <source>
        <dbReference type="EMBL" id="MXP13169.1"/>
    </source>
</evidence>
<accession>A0A6L7GB25</accession>
<dbReference type="RefSeq" id="WP_160599298.1">
    <property type="nucleotide sequence ID" value="NZ_WTYU01000001.1"/>
</dbReference>
<reference evidence="1 2" key="1">
    <citation type="submission" date="2019-12" db="EMBL/GenBank/DDBJ databases">
        <title>Genomic-based taxomic classification of the family Erythrobacteraceae.</title>
        <authorList>
            <person name="Xu L."/>
        </authorList>
    </citation>
    <scope>NUCLEOTIDE SEQUENCE [LARGE SCALE GENOMIC DNA]</scope>
    <source>
        <strain evidence="1 2">KCTC 52259</strain>
    </source>
</reference>
<dbReference type="CDD" id="cd19166">
    <property type="entry name" value="HemeO-bac"/>
    <property type="match status" value="1"/>
</dbReference>
<name>A0A6L7GB25_9SPHN</name>
<gene>
    <name evidence="1" type="ORF">GRI44_00080</name>
</gene>
<dbReference type="SUPFAM" id="SSF48613">
    <property type="entry name" value="Heme oxygenase-like"/>
    <property type="match status" value="1"/>
</dbReference>
<protein>
    <recommendedName>
        <fullName evidence="3">Heme oxygenase</fullName>
    </recommendedName>
</protein>
<keyword evidence="2" id="KW-1185">Reference proteome</keyword>
<dbReference type="OrthoDB" id="9149607at2"/>
<sequence>MRTITKSAHDALDATLGTLDLADRDEYCQFLHIQYAARVPLEQWCAAHMPGHLMPPRQSGLIAQDLFSLGSSMDVQFPAFVPAADIEPLGIAWALGGSSMGNRTMLARMRRHSGEDWPATFLAGDAMPAFWGAIKPLLDQPVSDATTQRAARGAIAVFACFETAKTLNPTSITNPTRIPA</sequence>
<organism evidence="1 2">
    <name type="scientific">Allopontixanthobacter confluentis</name>
    <dbReference type="NCBI Taxonomy" id="1849021"/>
    <lineage>
        <taxon>Bacteria</taxon>
        <taxon>Pseudomonadati</taxon>
        <taxon>Pseudomonadota</taxon>
        <taxon>Alphaproteobacteria</taxon>
        <taxon>Sphingomonadales</taxon>
        <taxon>Erythrobacteraceae</taxon>
        <taxon>Allopontixanthobacter</taxon>
    </lineage>
</organism>
<dbReference type="Proteomes" id="UP000473531">
    <property type="component" value="Unassembled WGS sequence"/>
</dbReference>
<evidence type="ECO:0000313" key="2">
    <source>
        <dbReference type="Proteomes" id="UP000473531"/>
    </source>
</evidence>
<evidence type="ECO:0008006" key="3">
    <source>
        <dbReference type="Google" id="ProtNLM"/>
    </source>
</evidence>
<dbReference type="InterPro" id="IPR016084">
    <property type="entry name" value="Haem_Oase-like_multi-hlx"/>
</dbReference>
<proteinExistence type="predicted"/>
<dbReference type="EMBL" id="WTYU01000001">
    <property type="protein sequence ID" value="MXP13169.1"/>
    <property type="molecule type" value="Genomic_DNA"/>
</dbReference>
<dbReference type="AlphaFoldDB" id="A0A6L7GB25"/>